<evidence type="ECO:0000313" key="3">
    <source>
        <dbReference type="Proteomes" id="UP000305238"/>
    </source>
</evidence>
<accession>A0A5S4GNS2</accession>
<feature type="transmembrane region" description="Helical" evidence="1">
    <location>
        <begin position="32"/>
        <end position="54"/>
    </location>
</feature>
<evidence type="ECO:0000256" key="1">
    <source>
        <dbReference type="SAM" id="Phobius"/>
    </source>
</evidence>
<comment type="caution">
    <text evidence="2">The sequence shown here is derived from an EMBL/GenBank/DDBJ whole genome shotgun (WGS) entry which is preliminary data.</text>
</comment>
<keyword evidence="1" id="KW-0812">Transmembrane</keyword>
<reference evidence="2 3" key="1">
    <citation type="submission" date="2019-05" db="EMBL/GenBank/DDBJ databases">
        <title>Draft genome sequence of Actinomadura geliboluensis A8036.</title>
        <authorList>
            <person name="Saricaoglu S."/>
            <person name="Isik K."/>
        </authorList>
    </citation>
    <scope>NUCLEOTIDE SEQUENCE [LARGE SCALE GENOMIC DNA]</scope>
    <source>
        <strain evidence="2 3">A8036</strain>
    </source>
</reference>
<feature type="transmembrane region" description="Helical" evidence="1">
    <location>
        <begin position="117"/>
        <end position="138"/>
    </location>
</feature>
<dbReference type="Proteomes" id="UP000305238">
    <property type="component" value="Unassembled WGS sequence"/>
</dbReference>
<keyword evidence="1" id="KW-0472">Membrane</keyword>
<gene>
    <name evidence="2" type="ORF">ETD96_24935</name>
</gene>
<keyword evidence="3" id="KW-1185">Reference proteome</keyword>
<proteinExistence type="predicted"/>
<sequence length="177" mass="18537">MFAGTNVDDLIVLTILFPAAHATGRPWHIWAGQYIGIAALIVISVTAALGLTIVPDEHVNLLGLIPIALGIRALITAFRSPSDAAPPMASGPISIAALTIANGADNIAVYTPVFRTIGPASTLITITVFALGVALWCWTASRLASHKKLIALIDRYGHWLVPAVFITIGALILASTL</sequence>
<dbReference type="Pfam" id="PF03596">
    <property type="entry name" value="Cad"/>
    <property type="match status" value="1"/>
</dbReference>
<keyword evidence="1" id="KW-1133">Transmembrane helix</keyword>
<feature type="transmembrane region" description="Helical" evidence="1">
    <location>
        <begin position="61"/>
        <end position="78"/>
    </location>
</feature>
<organism evidence="2 3">
    <name type="scientific">Actinomadura geliboluensis</name>
    <dbReference type="NCBI Taxonomy" id="882440"/>
    <lineage>
        <taxon>Bacteria</taxon>
        <taxon>Bacillati</taxon>
        <taxon>Actinomycetota</taxon>
        <taxon>Actinomycetes</taxon>
        <taxon>Streptosporangiales</taxon>
        <taxon>Thermomonosporaceae</taxon>
        <taxon>Actinomadura</taxon>
    </lineage>
</organism>
<dbReference type="EMBL" id="VCKZ01000201">
    <property type="protein sequence ID" value="TMR34596.1"/>
    <property type="molecule type" value="Genomic_DNA"/>
</dbReference>
<dbReference type="OrthoDB" id="7995400at2"/>
<protein>
    <submittedName>
        <fullName evidence="2">Cadmium transporter</fullName>
    </submittedName>
</protein>
<dbReference type="InterPro" id="IPR004676">
    <property type="entry name" value="Cd-R_transporter"/>
</dbReference>
<dbReference type="AlphaFoldDB" id="A0A5S4GNS2"/>
<name>A0A5S4GNS2_9ACTN</name>
<feature type="transmembrane region" description="Helical" evidence="1">
    <location>
        <begin position="159"/>
        <end position="176"/>
    </location>
</feature>
<evidence type="ECO:0000313" key="2">
    <source>
        <dbReference type="EMBL" id="TMR34596.1"/>
    </source>
</evidence>